<dbReference type="EMBL" id="BPLR01016398">
    <property type="protein sequence ID" value="GIY83542.1"/>
    <property type="molecule type" value="Genomic_DNA"/>
</dbReference>
<name>A0AAV4WL52_CAEEX</name>
<keyword evidence="2" id="KW-1185">Reference proteome</keyword>
<organism evidence="1 2">
    <name type="scientific">Caerostris extrusa</name>
    <name type="common">Bark spider</name>
    <name type="synonym">Caerostris bankana</name>
    <dbReference type="NCBI Taxonomy" id="172846"/>
    <lineage>
        <taxon>Eukaryota</taxon>
        <taxon>Metazoa</taxon>
        <taxon>Ecdysozoa</taxon>
        <taxon>Arthropoda</taxon>
        <taxon>Chelicerata</taxon>
        <taxon>Arachnida</taxon>
        <taxon>Araneae</taxon>
        <taxon>Araneomorphae</taxon>
        <taxon>Entelegynae</taxon>
        <taxon>Araneoidea</taxon>
        <taxon>Araneidae</taxon>
        <taxon>Caerostris</taxon>
    </lineage>
</organism>
<evidence type="ECO:0000313" key="1">
    <source>
        <dbReference type="EMBL" id="GIY83542.1"/>
    </source>
</evidence>
<accession>A0AAV4WL52</accession>
<gene>
    <name evidence="1" type="ORF">CEXT_564701</name>
</gene>
<proteinExistence type="predicted"/>
<sequence length="117" mass="13262">MRKPCSDLGGSLLFLPVPDLRILQEKKKGKSAPGMVHLLSSSQDYLQLQTWWNTLIMFETLGKNLDINAEKCDFTIVPRVTLISSTLFSVVTKDFMVRTKQDEIRSGGTFYKSSMDQ</sequence>
<reference evidence="1 2" key="1">
    <citation type="submission" date="2021-06" db="EMBL/GenBank/DDBJ databases">
        <title>Caerostris extrusa draft genome.</title>
        <authorList>
            <person name="Kono N."/>
            <person name="Arakawa K."/>
        </authorList>
    </citation>
    <scope>NUCLEOTIDE SEQUENCE [LARGE SCALE GENOMIC DNA]</scope>
</reference>
<comment type="caution">
    <text evidence="1">The sequence shown here is derived from an EMBL/GenBank/DDBJ whole genome shotgun (WGS) entry which is preliminary data.</text>
</comment>
<evidence type="ECO:0000313" key="2">
    <source>
        <dbReference type="Proteomes" id="UP001054945"/>
    </source>
</evidence>
<dbReference type="AlphaFoldDB" id="A0AAV4WL52"/>
<protein>
    <submittedName>
        <fullName evidence="1">Uncharacterized protein</fullName>
    </submittedName>
</protein>
<dbReference type="Proteomes" id="UP001054945">
    <property type="component" value="Unassembled WGS sequence"/>
</dbReference>